<gene>
    <name evidence="9" type="ORF">J2Y69_002970</name>
</gene>
<dbReference type="PROSITE" id="PS00072">
    <property type="entry name" value="ACYL_COA_DH_1"/>
    <property type="match status" value="1"/>
</dbReference>
<proteinExistence type="inferred from homology"/>
<comment type="similarity">
    <text evidence="2 5">Belongs to the acyl-CoA dehydrogenase family.</text>
</comment>
<keyword evidence="10" id="KW-1185">Reference proteome</keyword>
<evidence type="ECO:0000256" key="1">
    <source>
        <dbReference type="ARBA" id="ARBA00001974"/>
    </source>
</evidence>
<reference evidence="9 10" key="1">
    <citation type="submission" date="2023-07" db="EMBL/GenBank/DDBJ databases">
        <title>Sorghum-associated microbial communities from plants grown in Nebraska, USA.</title>
        <authorList>
            <person name="Schachtman D."/>
        </authorList>
    </citation>
    <scope>NUCLEOTIDE SEQUENCE [LARGE SCALE GENOMIC DNA]</scope>
    <source>
        <strain evidence="9 10">2980</strain>
    </source>
</reference>
<dbReference type="Pfam" id="PF02771">
    <property type="entry name" value="Acyl-CoA_dh_N"/>
    <property type="match status" value="1"/>
</dbReference>
<dbReference type="Pfam" id="PF00441">
    <property type="entry name" value="Acyl-CoA_dh_1"/>
    <property type="match status" value="1"/>
</dbReference>
<dbReference type="InterPro" id="IPR006089">
    <property type="entry name" value="Acyl-CoA_DH_CS"/>
</dbReference>
<feature type="domain" description="Acyl-CoA dehydrogenase/oxidase C-terminal" evidence="6">
    <location>
        <begin position="237"/>
        <end position="385"/>
    </location>
</feature>
<dbReference type="EC" id="1.3.8.8" evidence="9"/>
<dbReference type="SUPFAM" id="SSF47203">
    <property type="entry name" value="Acyl-CoA dehydrogenase C-terminal domain-like"/>
    <property type="match status" value="1"/>
</dbReference>
<feature type="domain" description="Acyl-CoA dehydrogenase/oxidase N-terminal" evidence="8">
    <location>
        <begin position="13"/>
        <end position="127"/>
    </location>
</feature>
<evidence type="ECO:0000256" key="4">
    <source>
        <dbReference type="ARBA" id="ARBA00022827"/>
    </source>
</evidence>
<protein>
    <submittedName>
        <fullName evidence="9">Long-chain-acyl-CoA dehydrogenase</fullName>
        <ecNumber evidence="9">1.3.8.8</ecNumber>
    </submittedName>
</protein>
<dbReference type="PANTHER" id="PTHR43884:SF12">
    <property type="entry name" value="ISOVALERYL-COA DEHYDROGENASE, MITOCHONDRIAL-RELATED"/>
    <property type="match status" value="1"/>
</dbReference>
<dbReference type="Gene3D" id="2.40.110.10">
    <property type="entry name" value="Butyryl-CoA Dehydrogenase, subunit A, domain 2"/>
    <property type="match status" value="1"/>
</dbReference>
<evidence type="ECO:0000313" key="9">
    <source>
        <dbReference type="EMBL" id="MDR6868354.1"/>
    </source>
</evidence>
<evidence type="ECO:0000259" key="7">
    <source>
        <dbReference type="Pfam" id="PF02770"/>
    </source>
</evidence>
<dbReference type="InterPro" id="IPR046373">
    <property type="entry name" value="Acyl-CoA_Oxase/DH_mid-dom_sf"/>
</dbReference>
<dbReference type="GO" id="GO:0004466">
    <property type="term" value="F:long-chain fatty acyl-CoA dehydrogenase activity"/>
    <property type="evidence" value="ECO:0007669"/>
    <property type="project" value="UniProtKB-EC"/>
</dbReference>
<sequence length="389" mass="42557">MTYDLYARRPFFSEDHEAFRTSVRSFLARDVTGHVEDWERHGDIPRSVWDSAGELGLFGLAAPEHLGGGGEPDYRFRMAAIEEFTRVGAASPAATIATHADILLHYVVDLATPEQAERWVPRLASGEWIGAIAMTEPGAGSDLRAIATTADRDGDGWVLNGTKTFISNGIHSQLVVVAARTGRAPDAPLSLFVVEDGASGFGRGKKLEKLGLKAQDTAELSFEDVRIPASHLLGEEGRGMRAIVSHLPLERLSIAANAVAGMRAALAWTIEYVLERRAFGKALAEFQNTQFTIAELVTELEATQAFVDEMVLRHNRGELTPVDAAKVKWWATESHKRAVDRCLQLFGGYGFMSEYPIARAYADTRVTTIFGGTTEIMKTIIARDVLGVR</sequence>
<dbReference type="InterPro" id="IPR013786">
    <property type="entry name" value="AcylCoA_DH/ox_N"/>
</dbReference>
<dbReference type="InterPro" id="IPR006091">
    <property type="entry name" value="Acyl-CoA_Oxase/DH_mid-dom"/>
</dbReference>
<keyword evidence="4 5" id="KW-0274">FAD</keyword>
<evidence type="ECO:0000256" key="3">
    <source>
        <dbReference type="ARBA" id="ARBA00022630"/>
    </source>
</evidence>
<evidence type="ECO:0000256" key="5">
    <source>
        <dbReference type="RuleBase" id="RU362125"/>
    </source>
</evidence>
<evidence type="ECO:0000256" key="2">
    <source>
        <dbReference type="ARBA" id="ARBA00009347"/>
    </source>
</evidence>
<dbReference type="Gene3D" id="1.20.140.10">
    <property type="entry name" value="Butyryl-CoA Dehydrogenase, subunit A, domain 3"/>
    <property type="match status" value="1"/>
</dbReference>
<evidence type="ECO:0000259" key="6">
    <source>
        <dbReference type="Pfam" id="PF00441"/>
    </source>
</evidence>
<dbReference type="InterPro" id="IPR009075">
    <property type="entry name" value="AcylCo_DH/oxidase_C"/>
</dbReference>
<organism evidence="9 10">
    <name type="scientific">Microbacterium resistens</name>
    <dbReference type="NCBI Taxonomy" id="156977"/>
    <lineage>
        <taxon>Bacteria</taxon>
        <taxon>Bacillati</taxon>
        <taxon>Actinomycetota</taxon>
        <taxon>Actinomycetes</taxon>
        <taxon>Micrococcales</taxon>
        <taxon>Microbacteriaceae</taxon>
        <taxon>Microbacterium</taxon>
    </lineage>
</organism>
<comment type="caution">
    <text evidence="9">The sequence shown here is derived from an EMBL/GenBank/DDBJ whole genome shotgun (WGS) entry which is preliminary data.</text>
</comment>
<dbReference type="Gene3D" id="1.10.540.10">
    <property type="entry name" value="Acyl-CoA dehydrogenase/oxidase, N-terminal domain"/>
    <property type="match status" value="1"/>
</dbReference>
<dbReference type="Pfam" id="PF02770">
    <property type="entry name" value="Acyl-CoA_dh_M"/>
    <property type="match status" value="1"/>
</dbReference>
<feature type="domain" description="Acyl-CoA oxidase/dehydrogenase middle" evidence="7">
    <location>
        <begin position="131"/>
        <end position="225"/>
    </location>
</feature>
<keyword evidence="3 5" id="KW-0285">Flavoprotein</keyword>
<dbReference type="Proteomes" id="UP001259347">
    <property type="component" value="Unassembled WGS sequence"/>
</dbReference>
<dbReference type="PANTHER" id="PTHR43884">
    <property type="entry name" value="ACYL-COA DEHYDROGENASE"/>
    <property type="match status" value="1"/>
</dbReference>
<dbReference type="InterPro" id="IPR036250">
    <property type="entry name" value="AcylCo_DH-like_C"/>
</dbReference>
<dbReference type="PIRSF" id="PIRSF016578">
    <property type="entry name" value="HsaA"/>
    <property type="match status" value="1"/>
</dbReference>
<dbReference type="InterPro" id="IPR037069">
    <property type="entry name" value="AcylCoA_DH/ox_N_sf"/>
</dbReference>
<dbReference type="InterPro" id="IPR009100">
    <property type="entry name" value="AcylCoA_DH/oxidase_NM_dom_sf"/>
</dbReference>
<dbReference type="EMBL" id="JAVDUM010000014">
    <property type="protein sequence ID" value="MDR6868354.1"/>
    <property type="molecule type" value="Genomic_DNA"/>
</dbReference>
<dbReference type="RefSeq" id="WP_310022084.1">
    <property type="nucleotide sequence ID" value="NZ_JAVDUM010000014.1"/>
</dbReference>
<evidence type="ECO:0000313" key="10">
    <source>
        <dbReference type="Proteomes" id="UP001259347"/>
    </source>
</evidence>
<name>A0ABU1SFL9_9MICO</name>
<evidence type="ECO:0000259" key="8">
    <source>
        <dbReference type="Pfam" id="PF02771"/>
    </source>
</evidence>
<dbReference type="SUPFAM" id="SSF56645">
    <property type="entry name" value="Acyl-CoA dehydrogenase NM domain-like"/>
    <property type="match status" value="1"/>
</dbReference>
<keyword evidence="5 9" id="KW-0560">Oxidoreductase</keyword>
<comment type="cofactor">
    <cofactor evidence="1 5">
        <name>FAD</name>
        <dbReference type="ChEBI" id="CHEBI:57692"/>
    </cofactor>
</comment>
<dbReference type="PROSITE" id="PS00073">
    <property type="entry name" value="ACYL_COA_DH_2"/>
    <property type="match status" value="1"/>
</dbReference>
<accession>A0ABU1SFL9</accession>